<keyword evidence="7" id="KW-1185">Reference proteome</keyword>
<sequence>MTVVTDRAGAADKSFDVLEALVEHGRLADIARATGLPKATVHRILQVMVERGLAQPTGDGGYACGPRLVALAGRVMHAVDLGGRVHPQLDALRVGTGHTVHLALRAGDEAVYVAKLDAGRPYRLASRVGMSLHLHSTSIGKAILAGLTDAEVAEVAGRTGLPARTPRTITALPDLLAEIGRTRRRGWAEDHEENEAGVGACGAPVRDHTGAVIGGISAVALTHDLTGGYDRLGPQVVEAAAAVSRALGAPRV</sequence>
<dbReference type="Pfam" id="PF09339">
    <property type="entry name" value="HTH_IclR"/>
    <property type="match status" value="1"/>
</dbReference>
<evidence type="ECO:0000256" key="1">
    <source>
        <dbReference type="ARBA" id="ARBA00023015"/>
    </source>
</evidence>
<dbReference type="PANTHER" id="PTHR30136">
    <property type="entry name" value="HELIX-TURN-HELIX TRANSCRIPTIONAL REGULATOR, ICLR FAMILY"/>
    <property type="match status" value="1"/>
</dbReference>
<keyword evidence="2" id="KW-0238">DNA-binding</keyword>
<reference evidence="6 7" key="1">
    <citation type="submission" date="2021-01" db="EMBL/GenBank/DDBJ databases">
        <title>Whole genome shotgun sequence of Asanoa siamensis NBRC 107932.</title>
        <authorList>
            <person name="Komaki H."/>
            <person name="Tamura T."/>
        </authorList>
    </citation>
    <scope>NUCLEOTIDE SEQUENCE [LARGE SCALE GENOMIC DNA]</scope>
    <source>
        <strain evidence="6 7">NBRC 107932</strain>
    </source>
</reference>
<accession>A0ABQ4CNF6</accession>
<dbReference type="InterPro" id="IPR050707">
    <property type="entry name" value="HTH_MetabolicPath_Reg"/>
</dbReference>
<dbReference type="InterPro" id="IPR005471">
    <property type="entry name" value="Tscrpt_reg_IclR_N"/>
</dbReference>
<name>A0ABQ4CNF6_9ACTN</name>
<dbReference type="PROSITE" id="PS51077">
    <property type="entry name" value="HTH_ICLR"/>
    <property type="match status" value="1"/>
</dbReference>
<dbReference type="Pfam" id="PF01614">
    <property type="entry name" value="IclR_C"/>
    <property type="match status" value="1"/>
</dbReference>
<gene>
    <name evidence="6" type="ORF">Asi02nite_23250</name>
</gene>
<comment type="caution">
    <text evidence="6">The sequence shown here is derived from an EMBL/GenBank/DDBJ whole genome shotgun (WGS) entry which is preliminary data.</text>
</comment>
<evidence type="ECO:0000259" key="4">
    <source>
        <dbReference type="PROSITE" id="PS51077"/>
    </source>
</evidence>
<feature type="domain" description="IclR-ED" evidence="5">
    <location>
        <begin position="67"/>
        <end position="249"/>
    </location>
</feature>
<dbReference type="EMBL" id="BONE01000014">
    <property type="protein sequence ID" value="GIF72807.1"/>
    <property type="molecule type" value="Genomic_DNA"/>
</dbReference>
<keyword evidence="1" id="KW-0805">Transcription regulation</keyword>
<dbReference type="InterPro" id="IPR014757">
    <property type="entry name" value="Tscrpt_reg_IclR_C"/>
</dbReference>
<dbReference type="InterPro" id="IPR029016">
    <property type="entry name" value="GAF-like_dom_sf"/>
</dbReference>
<evidence type="ECO:0000256" key="2">
    <source>
        <dbReference type="ARBA" id="ARBA00023125"/>
    </source>
</evidence>
<dbReference type="PANTHER" id="PTHR30136:SF24">
    <property type="entry name" value="HTH-TYPE TRANSCRIPTIONAL REPRESSOR ALLR"/>
    <property type="match status" value="1"/>
</dbReference>
<evidence type="ECO:0000256" key="3">
    <source>
        <dbReference type="ARBA" id="ARBA00023163"/>
    </source>
</evidence>
<dbReference type="Gene3D" id="1.10.10.10">
    <property type="entry name" value="Winged helix-like DNA-binding domain superfamily/Winged helix DNA-binding domain"/>
    <property type="match status" value="1"/>
</dbReference>
<evidence type="ECO:0000313" key="7">
    <source>
        <dbReference type="Proteomes" id="UP000604117"/>
    </source>
</evidence>
<dbReference type="Gene3D" id="3.30.450.40">
    <property type="match status" value="1"/>
</dbReference>
<feature type="domain" description="HTH iclR-type" evidence="4">
    <location>
        <begin position="8"/>
        <end position="66"/>
    </location>
</feature>
<dbReference type="SUPFAM" id="SSF46785">
    <property type="entry name" value="Winged helix' DNA-binding domain"/>
    <property type="match status" value="1"/>
</dbReference>
<evidence type="ECO:0000259" key="5">
    <source>
        <dbReference type="PROSITE" id="PS51078"/>
    </source>
</evidence>
<dbReference type="PROSITE" id="PS51078">
    <property type="entry name" value="ICLR_ED"/>
    <property type="match status" value="1"/>
</dbReference>
<evidence type="ECO:0000313" key="6">
    <source>
        <dbReference type="EMBL" id="GIF72807.1"/>
    </source>
</evidence>
<dbReference type="InterPro" id="IPR036388">
    <property type="entry name" value="WH-like_DNA-bd_sf"/>
</dbReference>
<dbReference type="SMART" id="SM00346">
    <property type="entry name" value="HTH_ICLR"/>
    <property type="match status" value="1"/>
</dbReference>
<dbReference type="Proteomes" id="UP000604117">
    <property type="component" value="Unassembled WGS sequence"/>
</dbReference>
<dbReference type="InterPro" id="IPR036390">
    <property type="entry name" value="WH_DNA-bd_sf"/>
</dbReference>
<keyword evidence="3" id="KW-0804">Transcription</keyword>
<dbReference type="SUPFAM" id="SSF55781">
    <property type="entry name" value="GAF domain-like"/>
    <property type="match status" value="1"/>
</dbReference>
<proteinExistence type="predicted"/>
<protein>
    <submittedName>
        <fullName evidence="6">IclR family transcriptional regulator</fullName>
    </submittedName>
</protein>
<organism evidence="6 7">
    <name type="scientific">Asanoa siamensis</name>
    <dbReference type="NCBI Taxonomy" id="926357"/>
    <lineage>
        <taxon>Bacteria</taxon>
        <taxon>Bacillati</taxon>
        <taxon>Actinomycetota</taxon>
        <taxon>Actinomycetes</taxon>
        <taxon>Micromonosporales</taxon>
        <taxon>Micromonosporaceae</taxon>
        <taxon>Asanoa</taxon>
    </lineage>
</organism>